<evidence type="ECO:0000313" key="3">
    <source>
        <dbReference type="Proteomes" id="UP001153954"/>
    </source>
</evidence>
<sequence length="91" mass="9746">MQNPDITPYPPETGYNRTNPVNGSMQITSYRLMHAVVLIRGDVDICKLVAFVERGLDLAWIGWLGINDVEGTEAIVEALGDATSGVGALGT</sequence>
<evidence type="ECO:0000256" key="1">
    <source>
        <dbReference type="SAM" id="MobiDB-lite"/>
    </source>
</evidence>
<keyword evidence="3" id="KW-1185">Reference proteome</keyword>
<dbReference type="AlphaFoldDB" id="A0AAU9UXD6"/>
<protein>
    <submittedName>
        <fullName evidence="2">Uncharacterized protein</fullName>
    </submittedName>
</protein>
<organism evidence="2 3">
    <name type="scientific">Euphydryas editha</name>
    <name type="common">Edith's checkerspot</name>
    <dbReference type="NCBI Taxonomy" id="104508"/>
    <lineage>
        <taxon>Eukaryota</taxon>
        <taxon>Metazoa</taxon>
        <taxon>Ecdysozoa</taxon>
        <taxon>Arthropoda</taxon>
        <taxon>Hexapoda</taxon>
        <taxon>Insecta</taxon>
        <taxon>Pterygota</taxon>
        <taxon>Neoptera</taxon>
        <taxon>Endopterygota</taxon>
        <taxon>Lepidoptera</taxon>
        <taxon>Glossata</taxon>
        <taxon>Ditrysia</taxon>
        <taxon>Papilionoidea</taxon>
        <taxon>Nymphalidae</taxon>
        <taxon>Nymphalinae</taxon>
        <taxon>Euphydryas</taxon>
    </lineage>
</organism>
<dbReference type="Proteomes" id="UP001153954">
    <property type="component" value="Unassembled WGS sequence"/>
</dbReference>
<proteinExistence type="predicted"/>
<accession>A0AAU9UXD6</accession>
<feature type="region of interest" description="Disordered" evidence="1">
    <location>
        <begin position="1"/>
        <end position="20"/>
    </location>
</feature>
<gene>
    <name evidence="2" type="ORF">EEDITHA_LOCUS18588</name>
</gene>
<dbReference type="EMBL" id="CAKOGL010000027">
    <property type="protein sequence ID" value="CAH2104170.1"/>
    <property type="molecule type" value="Genomic_DNA"/>
</dbReference>
<name>A0AAU9UXD6_EUPED</name>
<evidence type="ECO:0000313" key="2">
    <source>
        <dbReference type="EMBL" id="CAH2104170.1"/>
    </source>
</evidence>
<reference evidence="2" key="1">
    <citation type="submission" date="2022-03" db="EMBL/GenBank/DDBJ databases">
        <authorList>
            <person name="Tunstrom K."/>
        </authorList>
    </citation>
    <scope>NUCLEOTIDE SEQUENCE</scope>
</reference>
<comment type="caution">
    <text evidence="2">The sequence shown here is derived from an EMBL/GenBank/DDBJ whole genome shotgun (WGS) entry which is preliminary data.</text>
</comment>